<comment type="caution">
    <text evidence="1">The sequence shown here is derived from an EMBL/GenBank/DDBJ whole genome shotgun (WGS) entry which is preliminary data.</text>
</comment>
<dbReference type="OrthoDB" id="5954686at2759"/>
<name>A0A8S3TZF2_MYTED</name>
<protein>
    <submittedName>
        <fullName evidence="1">Uncharacterized protein</fullName>
    </submittedName>
</protein>
<accession>A0A8S3TZF2</accession>
<dbReference type="AlphaFoldDB" id="A0A8S3TZF2"/>
<gene>
    <name evidence="1" type="ORF">MEDL_49105</name>
</gene>
<reference evidence="1" key="1">
    <citation type="submission" date="2021-03" db="EMBL/GenBank/DDBJ databases">
        <authorList>
            <person name="Bekaert M."/>
        </authorList>
    </citation>
    <scope>NUCLEOTIDE SEQUENCE</scope>
</reference>
<evidence type="ECO:0000313" key="1">
    <source>
        <dbReference type="EMBL" id="CAG2236588.1"/>
    </source>
</evidence>
<proteinExistence type="predicted"/>
<dbReference type="EMBL" id="CAJPWZ010002360">
    <property type="protein sequence ID" value="CAG2236588.1"/>
    <property type="molecule type" value="Genomic_DNA"/>
</dbReference>
<evidence type="ECO:0000313" key="2">
    <source>
        <dbReference type="Proteomes" id="UP000683360"/>
    </source>
</evidence>
<keyword evidence="2" id="KW-1185">Reference proteome</keyword>
<sequence>MSCVKVSIEDAKQLQLKLERGYFSNWNEKCEIREFHGYRANQIESLLQKISDGLRINGVDIYSKMSGIRFAKEVDVKIFYFSFGDKLSSSVVHFEMGAITKCNSTLDALSCLYTLNFSMGRTLLTRTKKTRFLGINCGKEKESWYENKILGFVTHRALINFCRVKTLNEFQRQNFVFRVNDVNSLDKI</sequence>
<organism evidence="1 2">
    <name type="scientific">Mytilus edulis</name>
    <name type="common">Blue mussel</name>
    <dbReference type="NCBI Taxonomy" id="6550"/>
    <lineage>
        <taxon>Eukaryota</taxon>
        <taxon>Metazoa</taxon>
        <taxon>Spiralia</taxon>
        <taxon>Lophotrochozoa</taxon>
        <taxon>Mollusca</taxon>
        <taxon>Bivalvia</taxon>
        <taxon>Autobranchia</taxon>
        <taxon>Pteriomorphia</taxon>
        <taxon>Mytilida</taxon>
        <taxon>Mytiloidea</taxon>
        <taxon>Mytilidae</taxon>
        <taxon>Mytilinae</taxon>
        <taxon>Mytilus</taxon>
    </lineage>
</organism>
<dbReference type="Proteomes" id="UP000683360">
    <property type="component" value="Unassembled WGS sequence"/>
</dbReference>